<comment type="caution">
    <text evidence="8">The sequence shown here is derived from an EMBL/GenBank/DDBJ whole genome shotgun (WGS) entry which is preliminary data.</text>
</comment>
<evidence type="ECO:0000313" key="9">
    <source>
        <dbReference type="Proteomes" id="UP000033203"/>
    </source>
</evidence>
<evidence type="ECO:0000256" key="3">
    <source>
        <dbReference type="ARBA" id="ARBA00023015"/>
    </source>
</evidence>
<keyword evidence="5" id="KW-0804">Transcription</keyword>
<evidence type="ECO:0000313" key="8">
    <source>
        <dbReference type="EMBL" id="KIU29562.1"/>
    </source>
</evidence>
<evidence type="ECO:0000256" key="6">
    <source>
        <dbReference type="PROSITE-ProRule" id="PRU00169"/>
    </source>
</evidence>
<sequence length="129" mass="13790">MRHLLIIEDDDDLRHELVELVEALGGHAIGARSGHEALVLLDGACSVDVILCDLRLKAESGLDVLRMLRHRRSTSTTEPTMYLMTGHLDLTAAALSDIATTTSGLFTKPLRTATLRALVAGQTGSTGDA</sequence>
<accession>A0A0D1MGV1</accession>
<dbReference type="AlphaFoldDB" id="A0A0D1MGV1"/>
<evidence type="ECO:0000256" key="2">
    <source>
        <dbReference type="ARBA" id="ARBA00023012"/>
    </source>
</evidence>
<dbReference type="Proteomes" id="UP000033203">
    <property type="component" value="Unassembled WGS sequence"/>
</dbReference>
<gene>
    <name evidence="8" type="ORF">SR41_03275</name>
</gene>
<dbReference type="SMART" id="SM00448">
    <property type="entry name" value="REC"/>
    <property type="match status" value="1"/>
</dbReference>
<dbReference type="Pfam" id="PF00072">
    <property type="entry name" value="Response_reg"/>
    <property type="match status" value="1"/>
</dbReference>
<dbReference type="PROSITE" id="PS50110">
    <property type="entry name" value="RESPONSE_REGULATORY"/>
    <property type="match status" value="1"/>
</dbReference>
<dbReference type="PANTHER" id="PTHR48111:SF1">
    <property type="entry name" value="TWO-COMPONENT RESPONSE REGULATOR ORR33"/>
    <property type="match status" value="1"/>
</dbReference>
<reference evidence="8 9" key="1">
    <citation type="submission" date="2015-01" db="EMBL/GenBank/DDBJ databases">
        <title>Genome of Sphingomonas taxi strain 30a.</title>
        <authorList>
            <person name="Eevers N."/>
            <person name="Van Hamme J."/>
            <person name="Bottos E."/>
            <person name="Weyens N."/>
            <person name="Vangronsveld J."/>
        </authorList>
    </citation>
    <scope>NUCLEOTIDE SEQUENCE [LARGE SCALE GENOMIC DNA]</scope>
    <source>
        <strain evidence="8 9">30a</strain>
    </source>
</reference>
<keyword evidence="3" id="KW-0805">Transcription regulation</keyword>
<evidence type="ECO:0000256" key="5">
    <source>
        <dbReference type="ARBA" id="ARBA00023163"/>
    </source>
</evidence>
<dbReference type="GO" id="GO:0032993">
    <property type="term" value="C:protein-DNA complex"/>
    <property type="evidence" value="ECO:0007669"/>
    <property type="project" value="TreeGrafter"/>
</dbReference>
<evidence type="ECO:0000259" key="7">
    <source>
        <dbReference type="PROSITE" id="PS50110"/>
    </source>
</evidence>
<dbReference type="InterPro" id="IPR011006">
    <property type="entry name" value="CheY-like_superfamily"/>
</dbReference>
<dbReference type="GO" id="GO:0000156">
    <property type="term" value="F:phosphorelay response regulator activity"/>
    <property type="evidence" value="ECO:0007669"/>
    <property type="project" value="TreeGrafter"/>
</dbReference>
<dbReference type="SUPFAM" id="SSF52172">
    <property type="entry name" value="CheY-like"/>
    <property type="match status" value="1"/>
</dbReference>
<dbReference type="Gene3D" id="3.40.50.2300">
    <property type="match status" value="1"/>
</dbReference>
<evidence type="ECO:0000256" key="4">
    <source>
        <dbReference type="ARBA" id="ARBA00023125"/>
    </source>
</evidence>
<dbReference type="EMBL" id="JXTP01000016">
    <property type="protein sequence ID" value="KIU29562.1"/>
    <property type="molecule type" value="Genomic_DNA"/>
</dbReference>
<keyword evidence="4" id="KW-0238">DNA-binding</keyword>
<proteinExistence type="predicted"/>
<feature type="domain" description="Response regulatory" evidence="7">
    <location>
        <begin position="3"/>
        <end position="123"/>
    </location>
</feature>
<name>A0A0D1MGV1_9SPHN</name>
<dbReference type="InterPro" id="IPR039420">
    <property type="entry name" value="WalR-like"/>
</dbReference>
<organism evidence="8 9">
    <name type="scientific">Sphingomonas melonis</name>
    <dbReference type="NCBI Taxonomy" id="152682"/>
    <lineage>
        <taxon>Bacteria</taxon>
        <taxon>Pseudomonadati</taxon>
        <taxon>Pseudomonadota</taxon>
        <taxon>Alphaproteobacteria</taxon>
        <taxon>Sphingomonadales</taxon>
        <taxon>Sphingomonadaceae</taxon>
        <taxon>Sphingomonas</taxon>
    </lineage>
</organism>
<feature type="modified residue" description="4-aspartylphosphate" evidence="6">
    <location>
        <position position="53"/>
    </location>
</feature>
<protein>
    <recommendedName>
        <fullName evidence="7">Response regulatory domain-containing protein</fullName>
    </recommendedName>
</protein>
<dbReference type="GO" id="GO:0006355">
    <property type="term" value="P:regulation of DNA-templated transcription"/>
    <property type="evidence" value="ECO:0007669"/>
    <property type="project" value="TreeGrafter"/>
</dbReference>
<evidence type="ECO:0000256" key="1">
    <source>
        <dbReference type="ARBA" id="ARBA00022553"/>
    </source>
</evidence>
<dbReference type="GO" id="GO:0000976">
    <property type="term" value="F:transcription cis-regulatory region binding"/>
    <property type="evidence" value="ECO:0007669"/>
    <property type="project" value="TreeGrafter"/>
</dbReference>
<keyword evidence="2" id="KW-0902">Two-component regulatory system</keyword>
<dbReference type="GO" id="GO:0005829">
    <property type="term" value="C:cytosol"/>
    <property type="evidence" value="ECO:0007669"/>
    <property type="project" value="TreeGrafter"/>
</dbReference>
<dbReference type="PANTHER" id="PTHR48111">
    <property type="entry name" value="REGULATOR OF RPOS"/>
    <property type="match status" value="1"/>
</dbReference>
<dbReference type="InterPro" id="IPR001789">
    <property type="entry name" value="Sig_transdc_resp-reg_receiver"/>
</dbReference>
<dbReference type="CDD" id="cd00156">
    <property type="entry name" value="REC"/>
    <property type="match status" value="1"/>
</dbReference>
<keyword evidence="1 6" id="KW-0597">Phosphoprotein</keyword>
<dbReference type="PATRIC" id="fig|1549858.7.peg.758"/>